<dbReference type="Pfam" id="PF14016">
    <property type="entry name" value="DUF4232"/>
    <property type="match status" value="1"/>
</dbReference>
<reference evidence="3" key="1">
    <citation type="submission" date="2021-04" db="EMBL/GenBank/DDBJ databases">
        <title>Sequencing of actinobacteria type strains.</title>
        <authorList>
            <person name="Nguyen G.-S."/>
            <person name="Wentzel A."/>
        </authorList>
    </citation>
    <scope>NUCLEOTIDE SEQUENCE</scope>
    <source>
        <strain evidence="3">DSM 42095</strain>
    </source>
</reference>
<name>A0A8T4IWF6_9ACTN</name>
<dbReference type="EMBL" id="JAGSMN010000738">
    <property type="protein sequence ID" value="MBR7676771.1"/>
    <property type="molecule type" value="Genomic_DNA"/>
</dbReference>
<evidence type="ECO:0000256" key="1">
    <source>
        <dbReference type="SAM" id="MobiDB-lite"/>
    </source>
</evidence>
<evidence type="ECO:0000259" key="2">
    <source>
        <dbReference type="Pfam" id="PF14016"/>
    </source>
</evidence>
<keyword evidence="4" id="KW-1185">Reference proteome</keyword>
<accession>A0A8T4IWF6</accession>
<sequence>PNHPGGGQQNYALILTNKSGRTCTVHGYPGVAFVDGAGKQVSVDPTRAPGQPSTVELSAGNSAWAPLSFANVQMTGVETVTPATVVITPPDQRASLPTPWNGDPVTNSNEGSVPKVGPLTAGTGS</sequence>
<feature type="region of interest" description="Disordered" evidence="1">
    <location>
        <begin position="88"/>
        <end position="125"/>
    </location>
</feature>
<feature type="non-terminal residue" evidence="3">
    <location>
        <position position="1"/>
    </location>
</feature>
<dbReference type="InterPro" id="IPR025326">
    <property type="entry name" value="DUF4232"/>
</dbReference>
<evidence type="ECO:0000313" key="3">
    <source>
        <dbReference type="EMBL" id="MBR7676771.1"/>
    </source>
</evidence>
<dbReference type="Proteomes" id="UP000675554">
    <property type="component" value="Unassembled WGS sequence"/>
</dbReference>
<feature type="domain" description="DUF4232" evidence="2">
    <location>
        <begin position="5"/>
        <end position="109"/>
    </location>
</feature>
<dbReference type="AlphaFoldDB" id="A0A8T4IWF6"/>
<comment type="caution">
    <text evidence="3">The sequence shown here is derived from an EMBL/GenBank/DDBJ whole genome shotgun (WGS) entry which is preliminary data.</text>
</comment>
<evidence type="ECO:0000313" key="4">
    <source>
        <dbReference type="Proteomes" id="UP000675554"/>
    </source>
</evidence>
<gene>
    <name evidence="3" type="ORF">KDA82_27950</name>
</gene>
<proteinExistence type="predicted"/>
<protein>
    <submittedName>
        <fullName evidence="3">DUF4232 domain-containing protein</fullName>
    </submittedName>
</protein>
<organism evidence="3 4">
    <name type="scientific">Streptomyces daliensis</name>
    <dbReference type="NCBI Taxonomy" id="299421"/>
    <lineage>
        <taxon>Bacteria</taxon>
        <taxon>Bacillati</taxon>
        <taxon>Actinomycetota</taxon>
        <taxon>Actinomycetes</taxon>
        <taxon>Kitasatosporales</taxon>
        <taxon>Streptomycetaceae</taxon>
        <taxon>Streptomyces</taxon>
    </lineage>
</organism>